<evidence type="ECO:0000259" key="4">
    <source>
        <dbReference type="PROSITE" id="PS50977"/>
    </source>
</evidence>
<evidence type="ECO:0000313" key="6">
    <source>
        <dbReference type="Proteomes" id="UP000584642"/>
    </source>
</evidence>
<evidence type="ECO:0000256" key="2">
    <source>
        <dbReference type="PROSITE-ProRule" id="PRU00335"/>
    </source>
</evidence>
<dbReference type="Pfam" id="PF00440">
    <property type="entry name" value="TetR_N"/>
    <property type="match status" value="1"/>
</dbReference>
<dbReference type="PROSITE" id="PS01081">
    <property type="entry name" value="HTH_TETR_1"/>
    <property type="match status" value="1"/>
</dbReference>
<keyword evidence="1 2" id="KW-0238">DNA-binding</keyword>
<dbReference type="InterPro" id="IPR009057">
    <property type="entry name" value="Homeodomain-like_sf"/>
</dbReference>
<dbReference type="InterPro" id="IPR023772">
    <property type="entry name" value="DNA-bd_HTH_TetR-type_CS"/>
</dbReference>
<organism evidence="5 6">
    <name type="scientific">Azospirillum oleiclasticum</name>
    <dbReference type="NCBI Taxonomy" id="2735135"/>
    <lineage>
        <taxon>Bacteria</taxon>
        <taxon>Pseudomonadati</taxon>
        <taxon>Pseudomonadota</taxon>
        <taxon>Alphaproteobacteria</taxon>
        <taxon>Rhodospirillales</taxon>
        <taxon>Azospirillaceae</taxon>
        <taxon>Azospirillum</taxon>
    </lineage>
</organism>
<dbReference type="InterPro" id="IPR001647">
    <property type="entry name" value="HTH_TetR"/>
</dbReference>
<name>A0ABX2TGA8_9PROT</name>
<keyword evidence="6" id="KW-1185">Reference proteome</keyword>
<sequence length="286" mass="31478">MWRWRWPPRRCPDATQARDSPPEAWPSCVQCKKGGLTGVSERSLTHPMSKDRLDSTERRNAIVEAALPLFARKGFAATTTKEIASAAGVSEALIFKHFPSKAALYDHILRSCIEGDEELKALLARQPSTDTLVTVVRGLVQFYTMELPEDPAALARHRLFLLSLLDDGEYARVVYRWLEEALMPVFTASVEAAEATGDVVPSPVAAANRLWFAEHLGSMLANLCLGGQSAVVHPCRDETLARQAAWFILRGVGMTDVALARYADQPWLPPSQSTPDNGNGPKRGRS</sequence>
<feature type="domain" description="HTH tetR-type" evidence="4">
    <location>
        <begin position="56"/>
        <end position="116"/>
    </location>
</feature>
<evidence type="ECO:0000256" key="1">
    <source>
        <dbReference type="ARBA" id="ARBA00023125"/>
    </source>
</evidence>
<proteinExistence type="predicted"/>
<protein>
    <submittedName>
        <fullName evidence="5">TetR/AcrR family transcriptional regulator</fullName>
    </submittedName>
</protein>
<dbReference type="EMBL" id="JABFDB010000027">
    <property type="protein sequence ID" value="NYZ23372.1"/>
    <property type="molecule type" value="Genomic_DNA"/>
</dbReference>
<dbReference type="PANTHER" id="PTHR30055">
    <property type="entry name" value="HTH-TYPE TRANSCRIPTIONAL REGULATOR RUTR"/>
    <property type="match status" value="1"/>
</dbReference>
<evidence type="ECO:0000313" key="5">
    <source>
        <dbReference type="EMBL" id="NYZ23372.1"/>
    </source>
</evidence>
<reference evidence="5 6" key="1">
    <citation type="submission" date="2020-05" db="EMBL/GenBank/DDBJ databases">
        <title>Azospirillum oleiclasticum sp. nov, a nitrogen-fixing and heavy crude oil-emulsifying bacterium isolated from the crude oil of Yumen Oilfield.</title>
        <authorList>
            <person name="Wu D."/>
            <person name="Cai M."/>
            <person name="Zhang X."/>
        </authorList>
    </citation>
    <scope>NUCLEOTIDE SEQUENCE [LARGE SCALE GENOMIC DNA]</scope>
    <source>
        <strain evidence="5 6">ROY-1-1-2</strain>
    </source>
</reference>
<comment type="caution">
    <text evidence="5">The sequence shown here is derived from an EMBL/GenBank/DDBJ whole genome shotgun (WGS) entry which is preliminary data.</text>
</comment>
<evidence type="ECO:0000256" key="3">
    <source>
        <dbReference type="SAM" id="MobiDB-lite"/>
    </source>
</evidence>
<gene>
    <name evidence="5" type="ORF">HND93_27040</name>
</gene>
<dbReference type="PANTHER" id="PTHR30055:SF223">
    <property type="entry name" value="HTH-TYPE TRANSCRIPTIONAL REGULATOR UIDR"/>
    <property type="match status" value="1"/>
</dbReference>
<dbReference type="PROSITE" id="PS50977">
    <property type="entry name" value="HTH_TETR_2"/>
    <property type="match status" value="1"/>
</dbReference>
<feature type="DNA-binding region" description="H-T-H motif" evidence="2">
    <location>
        <begin position="79"/>
        <end position="98"/>
    </location>
</feature>
<dbReference type="PRINTS" id="PR00455">
    <property type="entry name" value="HTHTETR"/>
</dbReference>
<dbReference type="SUPFAM" id="SSF46689">
    <property type="entry name" value="Homeodomain-like"/>
    <property type="match status" value="1"/>
</dbReference>
<feature type="region of interest" description="Disordered" evidence="3">
    <location>
        <begin position="1"/>
        <end position="24"/>
    </location>
</feature>
<dbReference type="Proteomes" id="UP000584642">
    <property type="component" value="Unassembled WGS sequence"/>
</dbReference>
<accession>A0ABX2TGA8</accession>
<dbReference type="Gene3D" id="1.10.357.10">
    <property type="entry name" value="Tetracycline Repressor, domain 2"/>
    <property type="match status" value="1"/>
</dbReference>
<dbReference type="InterPro" id="IPR050109">
    <property type="entry name" value="HTH-type_TetR-like_transc_reg"/>
</dbReference>